<evidence type="ECO:0000256" key="4">
    <source>
        <dbReference type="ARBA" id="ARBA00023017"/>
    </source>
</evidence>
<dbReference type="GO" id="GO:0009092">
    <property type="term" value="P:homoserine metabolic process"/>
    <property type="evidence" value="ECO:0007669"/>
    <property type="project" value="TreeGrafter"/>
</dbReference>
<dbReference type="SUPFAM" id="SSF53474">
    <property type="entry name" value="alpha/beta-Hydrolases"/>
    <property type="match status" value="1"/>
</dbReference>
<accession>A0A9W6XRJ3</accession>
<reference evidence="8" key="1">
    <citation type="submission" date="2023-04" db="EMBL/GenBank/DDBJ databases">
        <title>Phytophthora fragariaefolia NBRC 109709.</title>
        <authorList>
            <person name="Ichikawa N."/>
            <person name="Sato H."/>
            <person name="Tonouchi N."/>
        </authorList>
    </citation>
    <scope>NUCLEOTIDE SEQUENCE</scope>
    <source>
        <strain evidence="8">NBRC 109709</strain>
    </source>
</reference>
<evidence type="ECO:0000313" key="8">
    <source>
        <dbReference type="EMBL" id="GMF43803.1"/>
    </source>
</evidence>
<evidence type="ECO:0000256" key="1">
    <source>
        <dbReference type="ARBA" id="ARBA00004245"/>
    </source>
</evidence>
<dbReference type="GO" id="GO:0009086">
    <property type="term" value="P:methionine biosynthetic process"/>
    <property type="evidence" value="ECO:0007669"/>
    <property type="project" value="TreeGrafter"/>
</dbReference>
<evidence type="ECO:0000313" key="9">
    <source>
        <dbReference type="Proteomes" id="UP001165121"/>
    </source>
</evidence>
<feature type="compositionally biased region" description="Basic and acidic residues" evidence="7">
    <location>
        <begin position="274"/>
        <end position="284"/>
    </location>
</feature>
<dbReference type="Gene3D" id="3.40.50.1820">
    <property type="entry name" value="alpha/beta hydrolase"/>
    <property type="match status" value="1"/>
</dbReference>
<dbReference type="PANTHER" id="PTHR32268">
    <property type="entry name" value="HOMOSERINE O-ACETYLTRANSFERASE"/>
    <property type="match status" value="1"/>
</dbReference>
<gene>
    <name evidence="8" type="ORF">Pfra01_001497500</name>
</gene>
<dbReference type="Proteomes" id="UP001165121">
    <property type="component" value="Unassembled WGS sequence"/>
</dbReference>
<feature type="compositionally biased region" description="Low complexity" evidence="7">
    <location>
        <begin position="264"/>
        <end position="273"/>
    </location>
</feature>
<sequence length="370" mass="40588">MDYQANKFARVFDPNCYLLLSKAMGLTNLGRAAQNLAEGSSLISCDSLIIGIKQDLLIPIQEQRNLVHTLQSYGRHAQLVEVDSKFGLDAMSNHQMQLGVFAPLVRDFVEQQLGAVLPHEPHRYSSLRDRPLPHQFPTAACSDHHSGTFPHSARAMGEDLWQQMLRDCSVRSKLPAAGLLLVGDAESGKSALLARLDEARPGPAEAADDAHAVDTLLAFKTLHALDPRAKESGGDASGRGGAHRHVEPQRLEPQGPHQDRGEASDAAEGAEAGSPREREREREKGPYSLLRLRLQTVVAIVLDLSRPWTIKCSLEQWLSALEGQLLEQINQLPPEARNELYAAIKQHILAYEDPVRGGCSTEVEVVLALT</sequence>
<name>A0A9W6XRJ3_9STRA</name>
<dbReference type="GO" id="GO:0005874">
    <property type="term" value="C:microtubule"/>
    <property type="evidence" value="ECO:0007669"/>
    <property type="project" value="UniProtKB-KW"/>
</dbReference>
<keyword evidence="6" id="KW-0206">Cytoskeleton</keyword>
<dbReference type="OrthoDB" id="27603at2759"/>
<dbReference type="Pfam" id="PF05783">
    <property type="entry name" value="DLIC"/>
    <property type="match status" value="2"/>
</dbReference>
<feature type="region of interest" description="Disordered" evidence="7">
    <location>
        <begin position="227"/>
        <end position="284"/>
    </location>
</feature>
<dbReference type="GO" id="GO:0004414">
    <property type="term" value="F:homoserine O-acetyltransferase activity"/>
    <property type="evidence" value="ECO:0007669"/>
    <property type="project" value="TreeGrafter"/>
</dbReference>
<evidence type="ECO:0000256" key="2">
    <source>
        <dbReference type="ARBA" id="ARBA00022490"/>
    </source>
</evidence>
<evidence type="ECO:0000256" key="7">
    <source>
        <dbReference type="SAM" id="MobiDB-lite"/>
    </source>
</evidence>
<dbReference type="EMBL" id="BSXT01001589">
    <property type="protein sequence ID" value="GMF43803.1"/>
    <property type="molecule type" value="Genomic_DNA"/>
</dbReference>
<keyword evidence="4" id="KW-0243">Dynein</keyword>
<protein>
    <submittedName>
        <fullName evidence="8">Unnamed protein product</fullName>
    </submittedName>
</protein>
<dbReference type="AlphaFoldDB" id="A0A9W6XRJ3"/>
<keyword evidence="5" id="KW-0505">Motor protein</keyword>
<comment type="subcellular location">
    <subcellularLocation>
        <location evidence="1">Cytoplasm</location>
        <location evidence="1">Cytoskeleton</location>
    </subcellularLocation>
</comment>
<comment type="caution">
    <text evidence="8">The sequence shown here is derived from an EMBL/GenBank/DDBJ whole genome shotgun (WGS) entry which is preliminary data.</text>
</comment>
<dbReference type="GO" id="GO:0030286">
    <property type="term" value="C:dynein complex"/>
    <property type="evidence" value="ECO:0007669"/>
    <property type="project" value="UniProtKB-KW"/>
</dbReference>
<dbReference type="InterPro" id="IPR022780">
    <property type="entry name" value="Dynein_light_int_chain"/>
</dbReference>
<keyword evidence="3" id="KW-0493">Microtubule</keyword>
<dbReference type="PANTHER" id="PTHR32268:SF16">
    <property type="entry name" value="SERINE O-SUCCINYLTRANSFERASE"/>
    <property type="match status" value="1"/>
</dbReference>
<proteinExistence type="predicted"/>
<dbReference type="InterPro" id="IPR029058">
    <property type="entry name" value="AB_hydrolase_fold"/>
</dbReference>
<evidence type="ECO:0000256" key="5">
    <source>
        <dbReference type="ARBA" id="ARBA00023175"/>
    </source>
</evidence>
<dbReference type="InterPro" id="IPR008220">
    <property type="entry name" value="HAT_MetX-like"/>
</dbReference>
<keyword evidence="2" id="KW-0963">Cytoplasm</keyword>
<keyword evidence="9" id="KW-1185">Reference proteome</keyword>
<evidence type="ECO:0000256" key="6">
    <source>
        <dbReference type="ARBA" id="ARBA00023212"/>
    </source>
</evidence>
<evidence type="ECO:0000256" key="3">
    <source>
        <dbReference type="ARBA" id="ARBA00022701"/>
    </source>
</evidence>
<organism evidence="8 9">
    <name type="scientific">Phytophthora fragariaefolia</name>
    <dbReference type="NCBI Taxonomy" id="1490495"/>
    <lineage>
        <taxon>Eukaryota</taxon>
        <taxon>Sar</taxon>
        <taxon>Stramenopiles</taxon>
        <taxon>Oomycota</taxon>
        <taxon>Peronosporomycetes</taxon>
        <taxon>Peronosporales</taxon>
        <taxon>Peronosporaceae</taxon>
        <taxon>Phytophthora</taxon>
    </lineage>
</organism>